<accession>H6WFV5</accession>
<dbReference type="Proteomes" id="UP000007178">
    <property type="component" value="Segment"/>
</dbReference>
<dbReference type="GeneID" id="14013836"/>
<sequence>MPSPSTSPRDIILHRRTSVHQKRPLTTDIQYGELAVAFNQQDPAIYLKDLENKIRKVGGVYYSEVAPDPTAISLGYQELSHGEIWLKKRAIPGSSDTNTGVDIYIWNKYLNSGSGDWVLVGSGLYGLLDDYLDQFKDGTDGSDYIHTDRNQLKINNKSALRGYATNIPSADETDTTKANTLVINDGHNFATGVTLNANNLVIDSSDIDITSDSVVISSDTGLTFQTDSVTGTPATFTYNNHGLFNGEKVFVLSTLSNGDPSPLTSGEYTIADADLNSFKLFDGSNNVPSSGNIRINYFPQITLDSSYNVIQSGNFKVKDLDDTPDVSQIADGTWDVYKNTTSGNIRVYARSGNTVFPLEGASAVTLEIKNGGANTIAQADPVYFTGVDPIKKRVIVEKADAANSNKMRAIGLANSSIPAGQIGIITIFGELTNLNTSAINGGTSGDDSGKTLYVKPSGGLSLTPTLVANGIRQPVGILVNESATEGRIFVNHPNINESEALPSGYIWIGSTQDTQAAYRLNTNNFQTFTANDGELEVNLNDEITFGAYGFRWDGDARSKIQTKVDRSEAPQGVPSATKIDSFSTTYRSAKFFVQASMLDAGGSANHQITELLVIHNGTDVSIVDYGTASVPGDRMGDFSASIDTVDNEVDIFFTKYPTISNRIEIKVVRTSVLS</sequence>
<dbReference type="RefSeq" id="YP_007006093.1">
    <property type="nucleotide sequence ID" value="NC_019516.2"/>
</dbReference>
<organism evidence="1 2">
    <name type="scientific">Cyanophage S-TIM5</name>
    <dbReference type="NCBI Taxonomy" id="1137745"/>
    <lineage>
        <taxon>Viruses</taxon>
        <taxon>Duplodnaviria</taxon>
        <taxon>Heunggongvirae</taxon>
        <taxon>Uroviricota</taxon>
        <taxon>Caudoviricetes</taxon>
        <taxon>Aurunvirus</taxon>
        <taxon>Aurunvirus STIM5</taxon>
    </lineage>
</organism>
<dbReference type="KEGG" id="vg:14013836"/>
<reference evidence="1 2" key="1">
    <citation type="journal article" date="2012" name="Proc. Natl. Acad. Sci. U.S.A.">
        <title>A novel lineage of myoviruses infecting cyanobacteria is widespread in the oceans.</title>
        <authorList>
            <person name="Sabehi G."/>
            <person name="Shaulov L."/>
            <person name="Silver D.H."/>
            <person name="Yanai I."/>
            <person name="Harel A."/>
            <person name="Lindell D."/>
        </authorList>
    </citation>
    <scope>NUCLEOTIDE SEQUENCE [LARGE SCALE GENOMIC DNA]</scope>
</reference>
<evidence type="ECO:0000313" key="1">
    <source>
        <dbReference type="EMBL" id="AEZ65680.1"/>
    </source>
</evidence>
<protein>
    <submittedName>
        <fullName evidence="1">Virion structural protein and packaging</fullName>
    </submittedName>
</protein>
<name>H6WFV5_9CAUD</name>
<keyword evidence="2" id="KW-1185">Reference proteome</keyword>
<evidence type="ECO:0000313" key="2">
    <source>
        <dbReference type="Proteomes" id="UP000007178"/>
    </source>
</evidence>
<dbReference type="EMBL" id="JQ245707">
    <property type="protein sequence ID" value="AEZ65680.1"/>
    <property type="molecule type" value="Genomic_DNA"/>
</dbReference>
<proteinExistence type="predicted"/>